<gene>
    <name evidence="1" type="ORF">DXA68_19380</name>
</gene>
<name>A0A413GZR2_9BACE</name>
<evidence type="ECO:0000313" key="1">
    <source>
        <dbReference type="EMBL" id="RGX76666.1"/>
    </source>
</evidence>
<dbReference type="EMBL" id="QSCF01000041">
    <property type="protein sequence ID" value="RGX76666.1"/>
    <property type="molecule type" value="Genomic_DNA"/>
</dbReference>
<protein>
    <submittedName>
        <fullName evidence="1">Uncharacterized protein</fullName>
    </submittedName>
</protein>
<proteinExistence type="predicted"/>
<organism evidence="1 2">
    <name type="scientific">Bacteroides stercorirosoris</name>
    <dbReference type="NCBI Taxonomy" id="871324"/>
    <lineage>
        <taxon>Bacteria</taxon>
        <taxon>Pseudomonadati</taxon>
        <taxon>Bacteroidota</taxon>
        <taxon>Bacteroidia</taxon>
        <taxon>Bacteroidales</taxon>
        <taxon>Bacteroidaceae</taxon>
        <taxon>Bacteroides</taxon>
    </lineage>
</organism>
<dbReference type="AlphaFoldDB" id="A0A413GZR2"/>
<accession>A0A413GZR2</accession>
<dbReference type="Proteomes" id="UP000286075">
    <property type="component" value="Unassembled WGS sequence"/>
</dbReference>
<reference evidence="1 2" key="1">
    <citation type="submission" date="2018-08" db="EMBL/GenBank/DDBJ databases">
        <title>A genome reference for cultivated species of the human gut microbiota.</title>
        <authorList>
            <person name="Zou Y."/>
            <person name="Xue W."/>
            <person name="Luo G."/>
        </authorList>
    </citation>
    <scope>NUCLEOTIDE SEQUENCE [LARGE SCALE GENOMIC DNA]</scope>
    <source>
        <strain evidence="1 2">OF03-9BH</strain>
    </source>
</reference>
<sequence length="118" mass="13941">MNELRYTLINEIDSSQFFVNDDGESFLHFQIINICSLIDKVQKPNNYNENQVRELKEDFLKQTFNFIQMMEFYIIGQQVRDNDTVSYMDKIGSGQIDSSISFINKLSYKINEMIKDSN</sequence>
<dbReference type="RefSeq" id="WP_117988375.1">
    <property type="nucleotide sequence ID" value="NZ_CABMFG010000041.1"/>
</dbReference>
<comment type="caution">
    <text evidence="1">The sequence shown here is derived from an EMBL/GenBank/DDBJ whole genome shotgun (WGS) entry which is preliminary data.</text>
</comment>
<evidence type="ECO:0000313" key="2">
    <source>
        <dbReference type="Proteomes" id="UP000286075"/>
    </source>
</evidence>